<comment type="caution">
    <text evidence="7">Lacks conserved residue(s) required for the propagation of feature annotation.</text>
</comment>
<dbReference type="SUPFAM" id="SSF74650">
    <property type="entry name" value="Galactose mutarotase-like"/>
    <property type="match status" value="1"/>
</dbReference>
<evidence type="ECO:0000256" key="8">
    <source>
        <dbReference type="RuleBase" id="RU361185"/>
    </source>
</evidence>
<dbReference type="InterPro" id="IPR030459">
    <property type="entry name" value="Glyco_hydro_31_CS"/>
</dbReference>
<evidence type="ECO:0000256" key="7">
    <source>
        <dbReference type="PROSITE-ProRule" id="PRU00779"/>
    </source>
</evidence>
<evidence type="ECO:0000256" key="5">
    <source>
        <dbReference type="ARBA" id="ARBA00023157"/>
    </source>
</evidence>
<proteinExistence type="inferred from homology"/>
<dbReference type="GO" id="GO:0004558">
    <property type="term" value="F:alpha-1,4-glucosidase activity"/>
    <property type="evidence" value="ECO:0007669"/>
    <property type="project" value="TreeGrafter"/>
</dbReference>
<comment type="similarity">
    <text evidence="2 8">Belongs to the glycosyl hydrolase 31 family.</text>
</comment>
<dbReference type="PANTHER" id="PTHR22762:SF131">
    <property type="entry name" value="GLYCOSIDE HYDROLASE FAMILY 31 N-TERMINAL DOMAIN-CONTAINING PROTEIN"/>
    <property type="match status" value="1"/>
</dbReference>
<keyword evidence="6 8" id="KW-0326">Glycosidase</keyword>
<dbReference type="Gene3D" id="4.10.110.10">
    <property type="entry name" value="Spasmolytic Protein, domain 1"/>
    <property type="match status" value="1"/>
</dbReference>
<dbReference type="GO" id="GO:0030246">
    <property type="term" value="F:carbohydrate binding"/>
    <property type="evidence" value="ECO:0007669"/>
    <property type="project" value="InterPro"/>
</dbReference>
<dbReference type="CDD" id="cd06602">
    <property type="entry name" value="GH31_MGAM_SI_GAA"/>
    <property type="match status" value="1"/>
</dbReference>
<keyword evidence="9" id="KW-1133">Transmembrane helix</keyword>
<keyword evidence="12" id="KW-1185">Reference proteome</keyword>
<dbReference type="GO" id="GO:0005975">
    <property type="term" value="P:carbohydrate metabolic process"/>
    <property type="evidence" value="ECO:0007669"/>
    <property type="project" value="InterPro"/>
</dbReference>
<dbReference type="AlphaFoldDB" id="A0A7M7KZ07"/>
<evidence type="ECO:0000256" key="9">
    <source>
        <dbReference type="SAM" id="Phobius"/>
    </source>
</evidence>
<dbReference type="PROSITE" id="PS00707">
    <property type="entry name" value="GLYCOSYL_HYDROL_F31_2"/>
    <property type="match status" value="1"/>
</dbReference>
<keyword evidence="3 8" id="KW-0378">Hydrolase</keyword>
<dbReference type="Proteomes" id="UP000594260">
    <property type="component" value="Unplaced"/>
</dbReference>
<comment type="subcellular location">
    <subcellularLocation>
        <location evidence="1">Membrane</location>
    </subcellularLocation>
</comment>
<reference evidence="11" key="1">
    <citation type="submission" date="2021-01" db="UniProtKB">
        <authorList>
            <consortium name="EnsemblMetazoa"/>
        </authorList>
    </citation>
    <scope>IDENTIFICATION</scope>
</reference>
<protein>
    <recommendedName>
        <fullName evidence="10">P-type domain-containing protein</fullName>
    </recommendedName>
</protein>
<evidence type="ECO:0000256" key="4">
    <source>
        <dbReference type="ARBA" id="ARBA00023136"/>
    </source>
</evidence>
<dbReference type="Pfam" id="PF00088">
    <property type="entry name" value="Trefoil"/>
    <property type="match status" value="1"/>
</dbReference>
<sequence length="978" mass="109453">MSATLRGRGAACQRILQRPGASDNGSFMYSTMNWKSKSGALLIITAVSALVMIVVASCTLSGVLKLRSSEDEALKALNKAIQDVHGLINPTTTTTPAPLGPPPEPQCPANPTDEDKFDCHPERNPNIFACAARGCCWDASPKQKEPSSDNPDPVNVPHCYFPPNGFQGYRITKSTRQNNGLQLKLERQVRSGLPRDEVEVVVTVLHYDYNTARITIDSASRRRWVPPLPPIADKATERDVGFEISLQEENILTVYRKEKKGNPGTALFAAHLSTLIFSDQFLQISSDLPSSQVYGLGEMKGSFLHSVNWTRRILFNKDQPPKPNRALYGAHTLMVNLDKNNKASGVYVKNSNAMDVILQPKPAATFRAIGGIFDFFIFTGPTPGDVFSQYQRLVGFPAMVPYWSLGFHLCRYGYGTLNKTVETYERNINKGVPLEVQWNDIDYMENFNMFTYDKVAFAGLPDFVKRLHKDGRKYVMIFDPAISGSETPGTYPPYDIGLEKDIFVKNVTGHVVRYKVWNLHSSIFPDFSHPRIDEYWTTLSREFHKEIDFDGAWIDMNEPSNQLNGVNGTCPDTSLDYPPVIIGGEALFTYTACMSDRMYAGSHYDLHNLYSHLEARAMYRALVSIRPTKRPFIISRSTSSGQGLWSGHWTGDIDSTWDDLRQSIPDIINFAMYGMPMLGADICGFQYSTTEELCARWQAVGAFYPFTRNHNDFNQSEQDPAIMGNRVLNATIITLQKKYLFAPYLYTLFYRAHVYGETVVRAMMFNFASDPKSHSCDEQFMWGEGLLIAPALYQGQTHVTPYLPDGVWYHFNRNGLPLNPTSKSNVSLEAPVTDINLILRGGHILPAQDTSGETLSGNRKNPFFLFVALDENKNAHGQLFWDDGDSLDTVENGDFSLVEMSAQNGAIITRPVHVGYTEESVTVSAINIFGVRTKPTTVEVNGGTHHPAKITYNATTQLLQLQNVQIDLLAQPNVVTYF</sequence>
<dbReference type="InterPro" id="IPR048395">
    <property type="entry name" value="Glyco_hydro_31_C"/>
</dbReference>
<evidence type="ECO:0000313" key="11">
    <source>
        <dbReference type="EnsemblMetazoa" id="XP_022671621"/>
    </source>
</evidence>
<dbReference type="PANTHER" id="PTHR22762">
    <property type="entry name" value="ALPHA-GLUCOSIDASE"/>
    <property type="match status" value="1"/>
</dbReference>
<dbReference type="EnsemblMetazoa" id="XM_022815886">
    <property type="protein sequence ID" value="XP_022671621"/>
    <property type="gene ID" value="LOC111254734"/>
</dbReference>
<feature type="domain" description="P-type" evidence="10">
    <location>
        <begin position="105"/>
        <end position="163"/>
    </location>
</feature>
<dbReference type="CDD" id="cd14752">
    <property type="entry name" value="GH31_N"/>
    <property type="match status" value="1"/>
</dbReference>
<dbReference type="PROSITE" id="PS51448">
    <property type="entry name" value="P_TREFOIL_2"/>
    <property type="match status" value="1"/>
</dbReference>
<dbReference type="CDD" id="cd00111">
    <property type="entry name" value="Trefoil"/>
    <property type="match status" value="1"/>
</dbReference>
<dbReference type="Gene3D" id="2.60.40.1760">
    <property type="entry name" value="glycosyl hydrolase (family 31)"/>
    <property type="match status" value="1"/>
</dbReference>
<feature type="transmembrane region" description="Helical" evidence="9">
    <location>
        <begin position="40"/>
        <end position="64"/>
    </location>
</feature>
<dbReference type="SUPFAM" id="SSF51011">
    <property type="entry name" value="Glycosyl hydrolase domain"/>
    <property type="match status" value="1"/>
</dbReference>
<organism evidence="11 12">
    <name type="scientific">Varroa destructor</name>
    <name type="common">Honeybee mite</name>
    <dbReference type="NCBI Taxonomy" id="109461"/>
    <lineage>
        <taxon>Eukaryota</taxon>
        <taxon>Metazoa</taxon>
        <taxon>Ecdysozoa</taxon>
        <taxon>Arthropoda</taxon>
        <taxon>Chelicerata</taxon>
        <taxon>Arachnida</taxon>
        <taxon>Acari</taxon>
        <taxon>Parasitiformes</taxon>
        <taxon>Mesostigmata</taxon>
        <taxon>Gamasina</taxon>
        <taxon>Dermanyssoidea</taxon>
        <taxon>Varroidae</taxon>
        <taxon>Varroa</taxon>
    </lineage>
</organism>
<evidence type="ECO:0000313" key="12">
    <source>
        <dbReference type="Proteomes" id="UP000594260"/>
    </source>
</evidence>
<evidence type="ECO:0000259" key="10">
    <source>
        <dbReference type="PROSITE" id="PS51448"/>
    </source>
</evidence>
<dbReference type="SUPFAM" id="SSF51445">
    <property type="entry name" value="(Trans)glycosidases"/>
    <property type="match status" value="1"/>
</dbReference>
<name>A0A7M7KZ07_VARDE</name>
<dbReference type="RefSeq" id="XP_022671621.1">
    <property type="nucleotide sequence ID" value="XM_022815886.1"/>
</dbReference>
<dbReference type="InterPro" id="IPR017853">
    <property type="entry name" value="GH"/>
</dbReference>
<dbReference type="Pfam" id="PF21365">
    <property type="entry name" value="Glyco_hydro_31_3rd"/>
    <property type="match status" value="1"/>
</dbReference>
<dbReference type="GeneID" id="111254734"/>
<evidence type="ECO:0000256" key="6">
    <source>
        <dbReference type="ARBA" id="ARBA00023295"/>
    </source>
</evidence>
<evidence type="ECO:0000256" key="2">
    <source>
        <dbReference type="ARBA" id="ARBA00007806"/>
    </source>
</evidence>
<accession>A0A7M7KZ07</accession>
<dbReference type="SUPFAM" id="SSF57492">
    <property type="entry name" value="Trefoil"/>
    <property type="match status" value="1"/>
</dbReference>
<dbReference type="Pfam" id="PF01055">
    <property type="entry name" value="Glyco_hydro_31_2nd"/>
    <property type="match status" value="1"/>
</dbReference>
<dbReference type="Gene3D" id="2.60.40.1180">
    <property type="entry name" value="Golgi alpha-mannosidase II"/>
    <property type="match status" value="2"/>
</dbReference>
<dbReference type="InterPro" id="IPR000322">
    <property type="entry name" value="Glyco_hydro_31_TIM"/>
</dbReference>
<keyword evidence="9" id="KW-0812">Transmembrane</keyword>
<dbReference type="InterPro" id="IPR013780">
    <property type="entry name" value="Glyco_hydro_b"/>
</dbReference>
<dbReference type="InterPro" id="IPR011013">
    <property type="entry name" value="Gal_mutarotase_sf_dom"/>
</dbReference>
<evidence type="ECO:0000256" key="3">
    <source>
        <dbReference type="ARBA" id="ARBA00022801"/>
    </source>
</evidence>
<dbReference type="GO" id="GO:0016020">
    <property type="term" value="C:membrane"/>
    <property type="evidence" value="ECO:0007669"/>
    <property type="project" value="UniProtKB-SubCell"/>
</dbReference>
<keyword evidence="5" id="KW-1015">Disulfide bond</keyword>
<keyword evidence="4 9" id="KW-0472">Membrane</keyword>
<evidence type="ECO:0000256" key="1">
    <source>
        <dbReference type="ARBA" id="ARBA00004370"/>
    </source>
</evidence>
<dbReference type="InterPro" id="IPR000519">
    <property type="entry name" value="P_trefoil_dom"/>
</dbReference>
<dbReference type="Gene3D" id="3.20.20.80">
    <property type="entry name" value="Glycosidases"/>
    <property type="match status" value="1"/>
</dbReference>
<dbReference type="InterPro" id="IPR044913">
    <property type="entry name" value="P_trefoil_dom_sf"/>
</dbReference>